<evidence type="ECO:0000313" key="1">
    <source>
        <dbReference type="EMBL" id="MBB5895079.1"/>
    </source>
</evidence>
<comment type="caution">
    <text evidence="1">The sequence shown here is derived from an EMBL/GenBank/DDBJ whole genome shotgun (WGS) entry which is preliminary data.</text>
</comment>
<name>A0A7W9KM38_9PSEU</name>
<organism evidence="1 2">
    <name type="scientific">Kutzneria kofuensis</name>
    <dbReference type="NCBI Taxonomy" id="103725"/>
    <lineage>
        <taxon>Bacteria</taxon>
        <taxon>Bacillati</taxon>
        <taxon>Actinomycetota</taxon>
        <taxon>Actinomycetes</taxon>
        <taxon>Pseudonocardiales</taxon>
        <taxon>Pseudonocardiaceae</taxon>
        <taxon>Kutzneria</taxon>
    </lineage>
</organism>
<sequence length="162" mass="17351">MPQPGQSALIIPVPTAAPLLARVAARYPDVVRPGDTGHVTMLYPFTDVAPAELAAVADDIEPVDVVLDRVVREPGFVALTADALGPLTAKIRGHWPEVVPYGGRFGPTPPAHLTLAMGVAEEEAADIATMATPVSARLTELWLLRYDTEWRVTGRHAFRGGR</sequence>
<proteinExistence type="predicted"/>
<evidence type="ECO:0000313" key="2">
    <source>
        <dbReference type="Proteomes" id="UP000585638"/>
    </source>
</evidence>
<dbReference type="RefSeq" id="WP_184866913.1">
    <property type="nucleotide sequence ID" value="NZ_BAAAWY010000010.1"/>
</dbReference>
<protein>
    <recommendedName>
        <fullName evidence="3">2'-5' RNA ligase superfamily protein</fullName>
    </recommendedName>
</protein>
<reference evidence="1 2" key="1">
    <citation type="submission" date="2020-08" db="EMBL/GenBank/DDBJ databases">
        <title>Sequencing the genomes of 1000 actinobacteria strains.</title>
        <authorList>
            <person name="Klenk H.-P."/>
        </authorList>
    </citation>
    <scope>NUCLEOTIDE SEQUENCE [LARGE SCALE GENOMIC DNA]</scope>
    <source>
        <strain evidence="1 2">DSM 43851</strain>
    </source>
</reference>
<dbReference type="Pfam" id="PF13563">
    <property type="entry name" value="2_5_RNA_ligase2"/>
    <property type="match status" value="1"/>
</dbReference>
<dbReference type="Proteomes" id="UP000585638">
    <property type="component" value="Unassembled WGS sequence"/>
</dbReference>
<accession>A0A7W9KM38</accession>
<dbReference type="EMBL" id="JACHIR010000001">
    <property type="protein sequence ID" value="MBB5895079.1"/>
    <property type="molecule type" value="Genomic_DNA"/>
</dbReference>
<dbReference type="AlphaFoldDB" id="A0A7W9KM38"/>
<keyword evidence="2" id="KW-1185">Reference proteome</keyword>
<gene>
    <name evidence="1" type="ORF">BJ998_006275</name>
</gene>
<evidence type="ECO:0008006" key="3">
    <source>
        <dbReference type="Google" id="ProtNLM"/>
    </source>
</evidence>